<proteinExistence type="predicted"/>
<evidence type="ECO:0000259" key="1">
    <source>
        <dbReference type="SMART" id="SM00829"/>
    </source>
</evidence>
<dbReference type="Gene3D" id="3.90.180.10">
    <property type="entry name" value="Medium-chain alcohol dehydrogenases, catalytic domain"/>
    <property type="match status" value="1"/>
</dbReference>
<dbReference type="GO" id="GO:0016491">
    <property type="term" value="F:oxidoreductase activity"/>
    <property type="evidence" value="ECO:0007669"/>
    <property type="project" value="InterPro"/>
</dbReference>
<dbReference type="InterPro" id="IPR050700">
    <property type="entry name" value="YIM1/Zinc_Alcohol_DH_Fams"/>
</dbReference>
<dbReference type="PANTHER" id="PTHR11695">
    <property type="entry name" value="ALCOHOL DEHYDROGENASE RELATED"/>
    <property type="match status" value="1"/>
</dbReference>
<comment type="caution">
    <text evidence="2">The sequence shown here is derived from an EMBL/GenBank/DDBJ whole genome shotgun (WGS) entry which is preliminary data.</text>
</comment>
<evidence type="ECO:0000313" key="2">
    <source>
        <dbReference type="EMBL" id="PZF79777.1"/>
    </source>
</evidence>
<dbReference type="InterPro" id="IPR013154">
    <property type="entry name" value="ADH-like_N"/>
</dbReference>
<dbReference type="Gene3D" id="3.40.50.720">
    <property type="entry name" value="NAD(P)-binding Rossmann-like Domain"/>
    <property type="match status" value="1"/>
</dbReference>
<gene>
    <name evidence="2" type="ORF">C1I92_29390</name>
</gene>
<dbReference type="RefSeq" id="WP_111258194.1">
    <property type="nucleotide sequence ID" value="NZ_POTW01000117.1"/>
</dbReference>
<dbReference type="Pfam" id="PF08240">
    <property type="entry name" value="ADH_N"/>
    <property type="match status" value="1"/>
</dbReference>
<dbReference type="InterPro" id="IPR020843">
    <property type="entry name" value="ER"/>
</dbReference>
<organism evidence="2 3">
    <name type="scientific">Jiangella anatolica</name>
    <dbReference type="NCBI Taxonomy" id="2670374"/>
    <lineage>
        <taxon>Bacteria</taxon>
        <taxon>Bacillati</taxon>
        <taxon>Actinomycetota</taxon>
        <taxon>Actinomycetes</taxon>
        <taxon>Jiangellales</taxon>
        <taxon>Jiangellaceae</taxon>
        <taxon>Jiangella</taxon>
    </lineage>
</organism>
<accession>A0A2W2BVZ0</accession>
<dbReference type="SMART" id="SM00829">
    <property type="entry name" value="PKS_ER"/>
    <property type="match status" value="1"/>
</dbReference>
<keyword evidence="3" id="KW-1185">Reference proteome</keyword>
<dbReference type="InterPro" id="IPR036291">
    <property type="entry name" value="NAD(P)-bd_dom_sf"/>
</dbReference>
<reference evidence="2 3" key="1">
    <citation type="submission" date="2018-01" db="EMBL/GenBank/DDBJ databases">
        <title>Draft genome sequence of Jiangella sp. GTF31.</title>
        <authorList>
            <person name="Sahin N."/>
            <person name="Ay H."/>
            <person name="Saygin H."/>
        </authorList>
    </citation>
    <scope>NUCLEOTIDE SEQUENCE [LARGE SCALE GENOMIC DNA]</scope>
    <source>
        <strain evidence="2 3">GTF31</strain>
    </source>
</reference>
<feature type="domain" description="Enoyl reductase (ER)" evidence="1">
    <location>
        <begin position="10"/>
        <end position="326"/>
    </location>
</feature>
<dbReference type="SUPFAM" id="SSF51735">
    <property type="entry name" value="NAD(P)-binding Rossmann-fold domains"/>
    <property type="match status" value="1"/>
</dbReference>
<dbReference type="SUPFAM" id="SSF50129">
    <property type="entry name" value="GroES-like"/>
    <property type="match status" value="1"/>
</dbReference>
<dbReference type="AlphaFoldDB" id="A0A2W2BVZ0"/>
<sequence>MKAFVVRSYGSPDDLELTDVATPVPGDDEVLVRVRATSVQPYDWHHLRGEPRVARLIPGTLGLRGPKLSILGADVAGEVVRAGANVTGLAPGDRVFALVAGGGFGEYVCVPAADVAPLPRTLSFEQAAAVPLAASTALIAVRDDGRLRSGQRVLVIGASGGVGTFAVQLAVAMGAEVTGVCSGRNADLVRGLGAADVVDHTTTDATRSGRTFDLVVDIAGGHSARAIRRVLTPDGALVVVGGPAGRWLQPAGHAFAALALGPFVSQRIAVTEVVGNRDRRANLLTLTEYLDDGRVVPVIDRGYPFAELPAALRYAEEGHARGKVVVTL</sequence>
<dbReference type="CDD" id="cd08267">
    <property type="entry name" value="MDR1"/>
    <property type="match status" value="1"/>
</dbReference>
<protein>
    <submittedName>
        <fullName evidence="2">Alcohol dehydrogenase</fullName>
    </submittedName>
</protein>
<dbReference type="EMBL" id="POTW01000117">
    <property type="protein sequence ID" value="PZF79777.1"/>
    <property type="molecule type" value="Genomic_DNA"/>
</dbReference>
<evidence type="ECO:0000313" key="3">
    <source>
        <dbReference type="Proteomes" id="UP000248764"/>
    </source>
</evidence>
<dbReference type="PANTHER" id="PTHR11695:SF294">
    <property type="entry name" value="RETICULON-4-INTERACTING PROTEIN 1, MITOCHONDRIAL"/>
    <property type="match status" value="1"/>
</dbReference>
<name>A0A2W2BVZ0_9ACTN</name>
<dbReference type="InterPro" id="IPR011032">
    <property type="entry name" value="GroES-like_sf"/>
</dbReference>
<dbReference type="Proteomes" id="UP000248764">
    <property type="component" value="Unassembled WGS sequence"/>
</dbReference>
<dbReference type="Pfam" id="PF13602">
    <property type="entry name" value="ADH_zinc_N_2"/>
    <property type="match status" value="1"/>
</dbReference>